<evidence type="ECO:0000256" key="1">
    <source>
        <dbReference type="ARBA" id="ARBA00022448"/>
    </source>
</evidence>
<dbReference type="STRING" id="1121331.SAMN02745248_02455"/>
<dbReference type="EMBL" id="FRAD01000026">
    <property type="protein sequence ID" value="SHK40348.1"/>
    <property type="molecule type" value="Genomic_DNA"/>
</dbReference>
<dbReference type="GO" id="GO:0016887">
    <property type="term" value="F:ATP hydrolysis activity"/>
    <property type="evidence" value="ECO:0007669"/>
    <property type="project" value="InterPro"/>
</dbReference>
<organism evidence="5 6">
    <name type="scientific">Hathewaya proteolytica DSM 3090</name>
    <dbReference type="NCBI Taxonomy" id="1121331"/>
    <lineage>
        <taxon>Bacteria</taxon>
        <taxon>Bacillati</taxon>
        <taxon>Bacillota</taxon>
        <taxon>Clostridia</taxon>
        <taxon>Eubacteriales</taxon>
        <taxon>Clostridiaceae</taxon>
        <taxon>Hathewaya</taxon>
    </lineage>
</organism>
<evidence type="ECO:0000256" key="2">
    <source>
        <dbReference type="ARBA" id="ARBA00022741"/>
    </source>
</evidence>
<dbReference type="SUPFAM" id="SSF52540">
    <property type="entry name" value="P-loop containing nucleoside triphosphate hydrolases"/>
    <property type="match status" value="1"/>
</dbReference>
<keyword evidence="1" id="KW-0813">Transport</keyword>
<protein>
    <submittedName>
        <fullName evidence="5">ABC-2 type transport system ATP-binding protein</fullName>
    </submittedName>
</protein>
<proteinExistence type="predicted"/>
<dbReference type="PROSITE" id="PS50893">
    <property type="entry name" value="ABC_TRANSPORTER_2"/>
    <property type="match status" value="1"/>
</dbReference>
<evidence type="ECO:0000313" key="6">
    <source>
        <dbReference type="Proteomes" id="UP000183952"/>
    </source>
</evidence>
<keyword evidence="2" id="KW-0547">Nucleotide-binding</keyword>
<dbReference type="SMART" id="SM00382">
    <property type="entry name" value="AAA"/>
    <property type="match status" value="1"/>
</dbReference>
<dbReference type="PROSITE" id="PS00211">
    <property type="entry name" value="ABC_TRANSPORTER_1"/>
    <property type="match status" value="1"/>
</dbReference>
<dbReference type="OrthoDB" id="9804819at2"/>
<dbReference type="PANTHER" id="PTHR42939:SF3">
    <property type="entry name" value="ABC TRANSPORTER ATP-BINDING COMPONENT"/>
    <property type="match status" value="1"/>
</dbReference>
<gene>
    <name evidence="5" type="ORF">SAMN02745248_02455</name>
</gene>
<dbReference type="Gene3D" id="3.40.50.300">
    <property type="entry name" value="P-loop containing nucleotide triphosphate hydrolases"/>
    <property type="match status" value="1"/>
</dbReference>
<dbReference type="InterPro" id="IPR003439">
    <property type="entry name" value="ABC_transporter-like_ATP-bd"/>
</dbReference>
<dbReference type="InterPro" id="IPR027417">
    <property type="entry name" value="P-loop_NTPase"/>
</dbReference>
<dbReference type="InterPro" id="IPR003593">
    <property type="entry name" value="AAA+_ATPase"/>
</dbReference>
<evidence type="ECO:0000313" key="5">
    <source>
        <dbReference type="EMBL" id="SHK40348.1"/>
    </source>
</evidence>
<keyword evidence="3 5" id="KW-0067">ATP-binding</keyword>
<feature type="domain" description="ABC transporter" evidence="4">
    <location>
        <begin position="7"/>
        <end position="234"/>
    </location>
</feature>
<dbReference type="AlphaFoldDB" id="A0A1M6S719"/>
<reference evidence="5 6" key="1">
    <citation type="submission" date="2016-11" db="EMBL/GenBank/DDBJ databases">
        <authorList>
            <person name="Jaros S."/>
            <person name="Januszkiewicz K."/>
            <person name="Wedrychowicz H."/>
        </authorList>
    </citation>
    <scope>NUCLEOTIDE SEQUENCE [LARGE SCALE GENOMIC DNA]</scope>
    <source>
        <strain evidence="5 6">DSM 3090</strain>
    </source>
</reference>
<accession>A0A1M6S719</accession>
<dbReference type="GO" id="GO:0005524">
    <property type="term" value="F:ATP binding"/>
    <property type="evidence" value="ECO:0007669"/>
    <property type="project" value="UniProtKB-KW"/>
</dbReference>
<dbReference type="RefSeq" id="WP_072904361.1">
    <property type="nucleotide sequence ID" value="NZ_FRAD01000026.1"/>
</dbReference>
<dbReference type="PANTHER" id="PTHR42939">
    <property type="entry name" value="ABC TRANSPORTER ATP-BINDING PROTEIN ALBC-RELATED"/>
    <property type="match status" value="1"/>
</dbReference>
<dbReference type="Proteomes" id="UP000183952">
    <property type="component" value="Unassembled WGS sequence"/>
</dbReference>
<dbReference type="CDD" id="cd03230">
    <property type="entry name" value="ABC_DR_subfamily_A"/>
    <property type="match status" value="1"/>
</dbReference>
<sequence length="297" mass="33352">MCEHSILEIKNLCKSYKNFTLNNINLSLDKGFIMGLIGENGAGKTTLIKLIINLVKPNSGSIEVFGKDNIKFESDVKEKIGFVYDELNLYSFMSVKDNIALVSSLYSSWDSNAFNSYMQRFGISQCMNQKFKDLSKGMKMKLSLCIALSHKAEFIILDEPTSGLDPVVRSELLEELQTLVENQNVSILISTHITTDLDKIADYITFLSNGNMVFSLSNEELRENYKVVKGPLAALTEDLKALFLGVSKNKYGFEALTNSSDKLCKFIKSHSNDSIYNDLIIENAQLEDIMFLHNIAS</sequence>
<keyword evidence="6" id="KW-1185">Reference proteome</keyword>
<dbReference type="InterPro" id="IPR051782">
    <property type="entry name" value="ABC_Transporter_VariousFunc"/>
</dbReference>
<evidence type="ECO:0000256" key="3">
    <source>
        <dbReference type="ARBA" id="ARBA00022840"/>
    </source>
</evidence>
<name>A0A1M6S719_9CLOT</name>
<dbReference type="Pfam" id="PF00005">
    <property type="entry name" value="ABC_tran"/>
    <property type="match status" value="1"/>
</dbReference>
<evidence type="ECO:0000259" key="4">
    <source>
        <dbReference type="PROSITE" id="PS50893"/>
    </source>
</evidence>
<dbReference type="InterPro" id="IPR017871">
    <property type="entry name" value="ABC_transporter-like_CS"/>
</dbReference>